<dbReference type="Proteomes" id="UP000075321">
    <property type="component" value="Unassembled WGS sequence"/>
</dbReference>
<dbReference type="AlphaFoldDB" id="A0A151AG21"/>
<dbReference type="RefSeq" id="WP_066381411.1">
    <property type="nucleotide sequence ID" value="NZ_LTAZ01000004.1"/>
</dbReference>
<keyword evidence="4" id="KW-1185">Reference proteome</keyword>
<evidence type="ECO:0000259" key="1">
    <source>
        <dbReference type="Pfam" id="PF04289"/>
    </source>
</evidence>
<dbReference type="Pfam" id="PF04289">
    <property type="entry name" value="DUF447_N"/>
    <property type="match status" value="1"/>
</dbReference>
<protein>
    <recommendedName>
        <fullName evidence="5">DUF447 family protein</fullName>
    </recommendedName>
</protein>
<reference evidence="3 4" key="1">
    <citation type="submission" date="2016-02" db="EMBL/GenBank/DDBJ databases">
        <title>Genome sequence of Halalkalicoccus paucihalophilus DSM 24557.</title>
        <authorList>
            <person name="Poehlein A."/>
            <person name="Daniel R."/>
        </authorList>
    </citation>
    <scope>NUCLEOTIDE SEQUENCE [LARGE SCALE GENOMIC DNA]</scope>
    <source>
        <strain evidence="3 4">DSM 24557</strain>
    </source>
</reference>
<proteinExistence type="predicted"/>
<dbReference type="InterPro" id="IPR012349">
    <property type="entry name" value="Split_barrel_FMN-bd"/>
</dbReference>
<dbReference type="Pfam" id="PF20766">
    <property type="entry name" value="DUF447_C"/>
    <property type="match status" value="1"/>
</dbReference>
<dbReference type="Gene3D" id="2.30.110.10">
    <property type="entry name" value="Electron Transport, Fmn-binding Protein, Chain A"/>
    <property type="match status" value="1"/>
</dbReference>
<dbReference type="EMBL" id="LTAZ01000004">
    <property type="protein sequence ID" value="KYH26591.1"/>
    <property type="molecule type" value="Genomic_DNA"/>
</dbReference>
<evidence type="ECO:0000313" key="3">
    <source>
        <dbReference type="EMBL" id="KYH26591.1"/>
    </source>
</evidence>
<dbReference type="Gene3D" id="1.20.58.290">
    <property type="entry name" value="Hypothetical membrane protein ta0354_69_121"/>
    <property type="match status" value="1"/>
</dbReference>
<feature type="domain" description="DUF447" evidence="1">
    <location>
        <begin position="22"/>
        <end position="131"/>
    </location>
</feature>
<gene>
    <name evidence="3" type="ORF">HAPAU_16900</name>
</gene>
<comment type="caution">
    <text evidence="3">The sequence shown here is derived from an EMBL/GenBank/DDBJ whole genome shotgun (WGS) entry which is preliminary data.</text>
</comment>
<dbReference type="PATRIC" id="fig|1008153.3.peg.1715"/>
<sequence>MSREGGENGTGSEWPVDLAGVTESVVATLGPNDRWNLAALGLFPTEPVTARTWGNTRTRRNFHRQGGGYVQFTRDPVDFVEAACSIYERDEWVLPSADAWVHVEAERIGTDESGSTRWEEWELTPIESGIECRVVPTTSRGHAAVIEATIAASRLEVESYDTAELLDRLSYFEAVVERCGSDRDREAFSRLTEYSDWNRRSESF</sequence>
<evidence type="ECO:0000259" key="2">
    <source>
        <dbReference type="Pfam" id="PF20766"/>
    </source>
</evidence>
<evidence type="ECO:0000313" key="4">
    <source>
        <dbReference type="Proteomes" id="UP000075321"/>
    </source>
</evidence>
<dbReference type="OrthoDB" id="146030at2157"/>
<dbReference type="InterPro" id="IPR049288">
    <property type="entry name" value="DUF447_C"/>
</dbReference>
<name>A0A151AG21_9EURY</name>
<organism evidence="3 4">
    <name type="scientific">Halalkalicoccus paucihalophilus</name>
    <dbReference type="NCBI Taxonomy" id="1008153"/>
    <lineage>
        <taxon>Archaea</taxon>
        <taxon>Methanobacteriati</taxon>
        <taxon>Methanobacteriota</taxon>
        <taxon>Stenosarchaea group</taxon>
        <taxon>Halobacteria</taxon>
        <taxon>Halobacteriales</taxon>
        <taxon>Halococcaceae</taxon>
        <taxon>Halalkalicoccus</taxon>
    </lineage>
</organism>
<feature type="domain" description="DUF447" evidence="2">
    <location>
        <begin position="139"/>
        <end position="193"/>
    </location>
</feature>
<dbReference type="SUPFAM" id="SSF50475">
    <property type="entry name" value="FMN-binding split barrel"/>
    <property type="match status" value="1"/>
</dbReference>
<accession>A0A151AG21</accession>
<evidence type="ECO:0008006" key="5">
    <source>
        <dbReference type="Google" id="ProtNLM"/>
    </source>
</evidence>
<dbReference type="InterPro" id="IPR007386">
    <property type="entry name" value="DUF447_N"/>
</dbReference>